<dbReference type="RefSeq" id="WP_198732309.1">
    <property type="nucleotide sequence ID" value="NZ_JAEINH010000001.1"/>
</dbReference>
<dbReference type="AlphaFoldDB" id="A0A934I9M1"/>
<keyword evidence="1" id="KW-0812">Transmembrane</keyword>
<proteinExistence type="predicted"/>
<evidence type="ECO:0000256" key="1">
    <source>
        <dbReference type="SAM" id="Phobius"/>
    </source>
</evidence>
<accession>A0A934I9M1</accession>
<name>A0A934I9M1_9MICO</name>
<feature type="transmembrane region" description="Helical" evidence="1">
    <location>
        <begin position="55"/>
        <end position="75"/>
    </location>
</feature>
<gene>
    <name evidence="2" type="ORF">JAV76_01875</name>
</gene>
<keyword evidence="1" id="KW-0472">Membrane</keyword>
<evidence type="ECO:0000313" key="3">
    <source>
        <dbReference type="Proteomes" id="UP000602087"/>
    </source>
</evidence>
<dbReference type="Proteomes" id="UP000602087">
    <property type="component" value="Unassembled WGS sequence"/>
</dbReference>
<comment type="caution">
    <text evidence="2">The sequence shown here is derived from an EMBL/GenBank/DDBJ whole genome shotgun (WGS) entry which is preliminary data.</text>
</comment>
<sequence length="114" mass="12741">MLTAALIVAYGACAGILLAYCDGRDVPSAVTVAFRVMYLITIVALAWAEWVSIPMVFLMIAVMGIVAFAYGPWVWTDHPAMAEQGYLRRAWVAQRHRKHLRTRDTPLPGQVHRT</sequence>
<organism evidence="2 3">
    <name type="scientific">Sanguibacter suaedae</name>
    <dbReference type="NCBI Taxonomy" id="2795737"/>
    <lineage>
        <taxon>Bacteria</taxon>
        <taxon>Bacillati</taxon>
        <taxon>Actinomycetota</taxon>
        <taxon>Actinomycetes</taxon>
        <taxon>Micrococcales</taxon>
        <taxon>Sanguibacteraceae</taxon>
        <taxon>Sanguibacter</taxon>
    </lineage>
</organism>
<reference evidence="2" key="1">
    <citation type="submission" date="2020-12" db="EMBL/GenBank/DDBJ databases">
        <title>Sanguibacter suaedae sp. nov., isolated from Suaeda aralocaspica.</title>
        <authorList>
            <person name="Ma Q."/>
        </authorList>
    </citation>
    <scope>NUCLEOTIDE SEQUENCE</scope>
    <source>
        <strain evidence="2">YZGR15</strain>
    </source>
</reference>
<keyword evidence="1" id="KW-1133">Transmembrane helix</keyword>
<evidence type="ECO:0000313" key="2">
    <source>
        <dbReference type="EMBL" id="MBI9113760.1"/>
    </source>
</evidence>
<feature type="transmembrane region" description="Helical" evidence="1">
    <location>
        <begin position="29"/>
        <end position="48"/>
    </location>
</feature>
<protein>
    <submittedName>
        <fullName evidence="2">Uncharacterized protein</fullName>
    </submittedName>
</protein>
<keyword evidence="3" id="KW-1185">Reference proteome</keyword>
<dbReference type="EMBL" id="JAEINH010000001">
    <property type="protein sequence ID" value="MBI9113760.1"/>
    <property type="molecule type" value="Genomic_DNA"/>
</dbReference>